<dbReference type="PANTHER" id="PTHR34069">
    <property type="entry name" value="3-OXOACYL-[ACYL-CARRIER-PROTEIN] SYNTHASE 3"/>
    <property type="match status" value="1"/>
</dbReference>
<sequence length="312" mass="35245">MGLGIKDISVSIPERIESPADLLDGLGYSKGELQLLSKYHKLKGSPVWDTDQTLDDALIQCIQKLKEKQSLDEVDVVLYAHSAHVQVPGDYGLLHKVLRPFSMELLPCYGISQLNCASSMAALDVANRMIERDPEIRQILLLCADQFNFLPNSWRYIRKSTMLGDSAVALLLENGGTRNVIQSVYLFNDTRFHTGYYATEEEMAGFNQTYVSHIISGLDKLLSSCRMELSDLDYILPHNVNWTTWKEFLHRTGFAQERVYLDMIPSIGHTFSSDAFINLSEAMAKGWMEKGSHYVMTSIGLGSFFGFVLMRH</sequence>
<protein>
    <submittedName>
        <fullName evidence="5">3-oxoacyl-[acyl-carrier-protein] synthase III C-terminal domain-containing protein</fullName>
    </submittedName>
</protein>
<feature type="domain" description="Beta-ketoacyl-[acyl-carrier-protein] synthase III C-terminal" evidence="3">
    <location>
        <begin position="224"/>
        <end position="311"/>
    </location>
</feature>
<name>A0ABY7XAJ5_9BACL</name>
<evidence type="ECO:0000259" key="3">
    <source>
        <dbReference type="Pfam" id="PF08541"/>
    </source>
</evidence>
<dbReference type="InterPro" id="IPR013747">
    <property type="entry name" value="ACP_syn_III_C"/>
</dbReference>
<evidence type="ECO:0000259" key="4">
    <source>
        <dbReference type="Pfam" id="PF08545"/>
    </source>
</evidence>
<dbReference type="EMBL" id="CP118108">
    <property type="protein sequence ID" value="WDI02810.1"/>
    <property type="molecule type" value="Genomic_DNA"/>
</dbReference>
<keyword evidence="6" id="KW-1185">Reference proteome</keyword>
<evidence type="ECO:0000256" key="1">
    <source>
        <dbReference type="ARBA" id="ARBA00022679"/>
    </source>
</evidence>
<proteinExistence type="predicted"/>
<gene>
    <name evidence="5" type="ORF">PUW25_02140</name>
</gene>
<keyword evidence="1" id="KW-0808">Transferase</keyword>
<evidence type="ECO:0000256" key="2">
    <source>
        <dbReference type="ARBA" id="ARBA00023315"/>
    </source>
</evidence>
<dbReference type="PANTHER" id="PTHR34069:SF2">
    <property type="entry name" value="BETA-KETOACYL-[ACYL-CARRIER-PROTEIN] SYNTHASE III"/>
    <property type="match status" value="1"/>
</dbReference>
<reference evidence="5 6" key="1">
    <citation type="submission" date="2023-02" db="EMBL/GenBank/DDBJ databases">
        <title>Pathogen: clinical or host-associated sample.</title>
        <authorList>
            <person name="Hergert J."/>
            <person name="Casey R."/>
            <person name="Wagner J."/>
            <person name="Young E.L."/>
            <person name="Oakeson K.F."/>
        </authorList>
    </citation>
    <scope>NUCLEOTIDE SEQUENCE [LARGE SCALE GENOMIC DNA]</scope>
    <source>
        <strain evidence="5 6">2022CK-00829</strain>
    </source>
</reference>
<dbReference type="RefSeq" id="WP_274337962.1">
    <property type="nucleotide sequence ID" value="NZ_CP118106.1"/>
</dbReference>
<evidence type="ECO:0000313" key="5">
    <source>
        <dbReference type="EMBL" id="WDI02810.1"/>
    </source>
</evidence>
<dbReference type="Pfam" id="PF08541">
    <property type="entry name" value="ACP_syn_III_C"/>
    <property type="match status" value="1"/>
</dbReference>
<dbReference type="Pfam" id="PF08545">
    <property type="entry name" value="ACP_syn_III"/>
    <property type="match status" value="1"/>
</dbReference>
<keyword evidence="2" id="KW-0012">Acyltransferase</keyword>
<dbReference type="InterPro" id="IPR013751">
    <property type="entry name" value="ACP_syn_III_N"/>
</dbReference>
<dbReference type="Proteomes" id="UP001221519">
    <property type="component" value="Chromosome"/>
</dbReference>
<organism evidence="5 6">
    <name type="scientific">Paenibacillus urinalis</name>
    <dbReference type="NCBI Taxonomy" id="521520"/>
    <lineage>
        <taxon>Bacteria</taxon>
        <taxon>Bacillati</taxon>
        <taxon>Bacillota</taxon>
        <taxon>Bacilli</taxon>
        <taxon>Bacillales</taxon>
        <taxon>Paenibacillaceae</taxon>
        <taxon>Paenibacillus</taxon>
    </lineage>
</organism>
<feature type="domain" description="Beta-ketoacyl-[acyl-carrier-protein] synthase III N-terminal" evidence="4">
    <location>
        <begin position="114"/>
        <end position="183"/>
    </location>
</feature>
<evidence type="ECO:0000313" key="6">
    <source>
        <dbReference type="Proteomes" id="UP001221519"/>
    </source>
</evidence>
<dbReference type="InterPro" id="IPR016039">
    <property type="entry name" value="Thiolase-like"/>
</dbReference>
<dbReference type="SUPFAM" id="SSF53901">
    <property type="entry name" value="Thiolase-like"/>
    <property type="match status" value="1"/>
</dbReference>
<accession>A0ABY7XAJ5</accession>
<dbReference type="Gene3D" id="3.40.47.10">
    <property type="match status" value="2"/>
</dbReference>